<evidence type="ECO:0000313" key="2">
    <source>
        <dbReference type="Proteomes" id="UP000050265"/>
    </source>
</evidence>
<sequence length="94" mass="11196">MIRNYKEKRENFNRFYKSGAAGQRKADVLKLAETTFREELDVTVKALEVMEASKGTSAFDPERYNILNARFIERKRKYSKRFTPYHEGVKKIRE</sequence>
<comment type="caution">
    <text evidence="1">The sequence shown here is derived from an EMBL/GenBank/DDBJ whole genome shotgun (WGS) entry which is preliminary data.</text>
</comment>
<dbReference type="AlphaFoldDB" id="A0A0P9XHE1"/>
<name>A0A0P9XHE1_PSEAV</name>
<protein>
    <submittedName>
        <fullName evidence="1">YD repeat-containing protein</fullName>
    </submittedName>
</protein>
<dbReference type="EMBL" id="LJQP01000323">
    <property type="protein sequence ID" value="KPX63283.1"/>
    <property type="molecule type" value="Genomic_DNA"/>
</dbReference>
<evidence type="ECO:0000313" key="1">
    <source>
        <dbReference type="EMBL" id="KPX63283.1"/>
    </source>
</evidence>
<reference evidence="1 2" key="1">
    <citation type="submission" date="2015-09" db="EMBL/GenBank/DDBJ databases">
        <title>Genome announcement of multiple Pseudomonas syringae strains.</title>
        <authorList>
            <person name="Thakur S."/>
            <person name="Wang P.W."/>
            <person name="Gong Y."/>
            <person name="Weir B.S."/>
            <person name="Guttman D.S."/>
        </authorList>
    </citation>
    <scope>NUCLEOTIDE SEQUENCE [LARGE SCALE GENOMIC DNA]</scope>
    <source>
        <strain evidence="1 2">ICMP3507</strain>
    </source>
</reference>
<gene>
    <name evidence="1" type="ORF">ALO35_00348</name>
</gene>
<proteinExistence type="predicted"/>
<accession>A0A0P9XHE1</accession>
<dbReference type="Proteomes" id="UP000050265">
    <property type="component" value="Unassembled WGS sequence"/>
</dbReference>
<dbReference type="PATRIC" id="fig|53707.9.peg.518"/>
<organism evidence="1 2">
    <name type="scientific">Pseudomonas amygdali pv. lachrymans</name>
    <name type="common">Pseudomonas syringae pv. lachrymans</name>
    <dbReference type="NCBI Taxonomy" id="53707"/>
    <lineage>
        <taxon>Bacteria</taxon>
        <taxon>Pseudomonadati</taxon>
        <taxon>Pseudomonadota</taxon>
        <taxon>Gammaproteobacteria</taxon>
        <taxon>Pseudomonadales</taxon>
        <taxon>Pseudomonadaceae</taxon>
        <taxon>Pseudomonas</taxon>
        <taxon>Pseudomonas amygdali</taxon>
    </lineage>
</organism>